<reference evidence="1 2" key="1">
    <citation type="submission" date="2023-03" db="EMBL/GenBank/DDBJ databases">
        <title>NovoSphingobium album sp. nov. isolated from polycyclic aromatic hydrocarbons- and heavy-metal polluted soil.</title>
        <authorList>
            <person name="Liu Z."/>
            <person name="Wang K."/>
        </authorList>
    </citation>
    <scope>NUCLEOTIDE SEQUENCE [LARGE SCALE GENOMIC DNA]</scope>
    <source>
        <strain evidence="1 2">H3SJ31-1</strain>
    </source>
</reference>
<name>A0ABT5WPT2_9SPHN</name>
<evidence type="ECO:0000313" key="2">
    <source>
        <dbReference type="Proteomes" id="UP001216253"/>
    </source>
</evidence>
<evidence type="ECO:0000313" key="1">
    <source>
        <dbReference type="EMBL" id="MDE8652023.1"/>
    </source>
</evidence>
<dbReference type="EMBL" id="JARESE010000028">
    <property type="protein sequence ID" value="MDE8652023.1"/>
    <property type="molecule type" value="Genomic_DNA"/>
</dbReference>
<organism evidence="1 2">
    <name type="scientific">Novosphingobium album</name>
    <name type="common">ex Liu et al. 2023</name>
    <dbReference type="NCBI Taxonomy" id="3031130"/>
    <lineage>
        <taxon>Bacteria</taxon>
        <taxon>Pseudomonadati</taxon>
        <taxon>Pseudomonadota</taxon>
        <taxon>Alphaproteobacteria</taxon>
        <taxon>Sphingomonadales</taxon>
        <taxon>Sphingomonadaceae</taxon>
        <taxon>Novosphingobium</taxon>
    </lineage>
</organism>
<dbReference type="RefSeq" id="WP_275228097.1">
    <property type="nucleotide sequence ID" value="NZ_JARESE010000028.1"/>
</dbReference>
<protein>
    <submittedName>
        <fullName evidence="1">Uncharacterized protein</fullName>
    </submittedName>
</protein>
<comment type="caution">
    <text evidence="1">The sequence shown here is derived from an EMBL/GenBank/DDBJ whole genome shotgun (WGS) entry which is preliminary data.</text>
</comment>
<keyword evidence="2" id="KW-1185">Reference proteome</keyword>
<dbReference type="Proteomes" id="UP001216253">
    <property type="component" value="Unassembled WGS sequence"/>
</dbReference>
<proteinExistence type="predicted"/>
<sequence>MTWNIVRLTLARTPEYPEGSQEHAYELTVPLRSDGQIDTDAFARSPAHATVQRVWPGQGVKRGAILKKRGGWAFSYEPGDADDEAVFHLENHPLAAGNYVTLTGPDGEALPYRIATIRPLSGTVS</sequence>
<accession>A0ABT5WPT2</accession>
<gene>
    <name evidence="1" type="ORF">PYV00_09855</name>
</gene>